<protein>
    <submittedName>
        <fullName evidence="11">Arginine transport system permease protein ArtQ</fullName>
    </submittedName>
</protein>
<comment type="similarity">
    <text evidence="2">Belongs to the binding-protein-dependent transport system permease family. HisMQ subfamily.</text>
</comment>
<keyword evidence="8 9" id="KW-0472">Membrane</keyword>
<evidence type="ECO:0000313" key="11">
    <source>
        <dbReference type="EMBL" id="MVB12973.1"/>
    </source>
</evidence>
<comment type="caution">
    <text evidence="11">The sequence shown here is derived from an EMBL/GenBank/DDBJ whole genome shotgun (WGS) entry which is preliminary data.</text>
</comment>
<dbReference type="CDD" id="cd06261">
    <property type="entry name" value="TM_PBP2"/>
    <property type="match status" value="1"/>
</dbReference>
<dbReference type="AlphaFoldDB" id="A0A6N8I641"/>
<dbReference type="Proteomes" id="UP000469440">
    <property type="component" value="Unassembled WGS sequence"/>
</dbReference>
<proteinExistence type="inferred from homology"/>
<dbReference type="RefSeq" id="WP_083210000.1">
    <property type="nucleotide sequence ID" value="NZ_VWXL01000108.1"/>
</dbReference>
<dbReference type="OrthoDB" id="9787841at2"/>
<dbReference type="Pfam" id="PF00528">
    <property type="entry name" value="BPD_transp_1"/>
    <property type="match status" value="1"/>
</dbReference>
<dbReference type="PANTHER" id="PTHR30614:SF20">
    <property type="entry name" value="GLUTAMINE TRANSPORT SYSTEM PERMEASE PROTEIN GLNP"/>
    <property type="match status" value="1"/>
</dbReference>
<feature type="transmembrane region" description="Helical" evidence="9">
    <location>
        <begin position="96"/>
        <end position="117"/>
    </location>
</feature>
<evidence type="ECO:0000313" key="12">
    <source>
        <dbReference type="Proteomes" id="UP000469440"/>
    </source>
</evidence>
<evidence type="ECO:0000256" key="9">
    <source>
        <dbReference type="RuleBase" id="RU363032"/>
    </source>
</evidence>
<evidence type="ECO:0000259" key="10">
    <source>
        <dbReference type="PROSITE" id="PS50928"/>
    </source>
</evidence>
<keyword evidence="3 9" id="KW-0813">Transport</keyword>
<dbReference type="InterPro" id="IPR035906">
    <property type="entry name" value="MetI-like_sf"/>
</dbReference>
<feature type="domain" description="ABC transmembrane type-1" evidence="10">
    <location>
        <begin position="52"/>
        <end position="246"/>
    </location>
</feature>
<evidence type="ECO:0000256" key="5">
    <source>
        <dbReference type="ARBA" id="ARBA00022692"/>
    </source>
</evidence>
<evidence type="ECO:0000256" key="4">
    <source>
        <dbReference type="ARBA" id="ARBA00022475"/>
    </source>
</evidence>
<feature type="transmembrane region" description="Helical" evidence="9">
    <location>
        <begin position="56"/>
        <end position="76"/>
    </location>
</feature>
<keyword evidence="4" id="KW-1003">Cell membrane</keyword>
<dbReference type="InterPro" id="IPR000515">
    <property type="entry name" value="MetI-like"/>
</dbReference>
<sequence>MNLLFSFFSITLAADTGSKFTRFFVNLYLRLSDQLYQCLIYKNRYHYIIDGLKNTLIITLFAVLLGVLLGTLVALVKVGHGNNPKKLRIANNICSLYLTLIRGTPVVVQLMIMYYIILNQAKVSDITAAILAFGINSGAYVAEVIRSGIQSVDKGQIEAGRSLGLSQRTTMIKIVFPQALKNVLPAIGNEFIALLKETSVAGYIGIQDLTKGGYIILSITYQPYTPLLTTAAVYLVIVIGLTTALTHFERRLHRSDNR</sequence>
<evidence type="ECO:0000256" key="3">
    <source>
        <dbReference type="ARBA" id="ARBA00022448"/>
    </source>
</evidence>
<dbReference type="SUPFAM" id="SSF161098">
    <property type="entry name" value="MetI-like"/>
    <property type="match status" value="1"/>
</dbReference>
<evidence type="ECO:0000256" key="7">
    <source>
        <dbReference type="ARBA" id="ARBA00022989"/>
    </source>
</evidence>
<evidence type="ECO:0000256" key="2">
    <source>
        <dbReference type="ARBA" id="ARBA00010072"/>
    </source>
</evidence>
<keyword evidence="7 9" id="KW-1133">Transmembrane helix</keyword>
<evidence type="ECO:0000256" key="8">
    <source>
        <dbReference type="ARBA" id="ARBA00023136"/>
    </source>
</evidence>
<dbReference type="InterPro" id="IPR010065">
    <property type="entry name" value="AA_ABC_transptr_permease_3TM"/>
</dbReference>
<gene>
    <name evidence="11" type="primary">artQ</name>
    <name evidence="11" type="ORF">CAFE_37260</name>
</gene>
<organism evidence="11 12">
    <name type="scientific">Caproicibacter fermentans</name>
    <dbReference type="NCBI Taxonomy" id="2576756"/>
    <lineage>
        <taxon>Bacteria</taxon>
        <taxon>Bacillati</taxon>
        <taxon>Bacillota</taxon>
        <taxon>Clostridia</taxon>
        <taxon>Eubacteriales</taxon>
        <taxon>Acutalibacteraceae</taxon>
        <taxon>Caproicibacter</taxon>
    </lineage>
</organism>
<dbReference type="FunFam" id="1.10.3720.10:FF:000033">
    <property type="entry name" value="Polar amino acid ABC transporter permease"/>
    <property type="match status" value="1"/>
</dbReference>
<dbReference type="GO" id="GO:0022857">
    <property type="term" value="F:transmembrane transporter activity"/>
    <property type="evidence" value="ECO:0007669"/>
    <property type="project" value="InterPro"/>
</dbReference>
<keyword evidence="5 9" id="KW-0812">Transmembrane</keyword>
<evidence type="ECO:0000256" key="1">
    <source>
        <dbReference type="ARBA" id="ARBA00004651"/>
    </source>
</evidence>
<dbReference type="InterPro" id="IPR043429">
    <property type="entry name" value="ArtM/GltK/GlnP/TcyL/YhdX-like"/>
</dbReference>
<dbReference type="Gene3D" id="1.10.3720.10">
    <property type="entry name" value="MetI-like"/>
    <property type="match status" value="1"/>
</dbReference>
<dbReference type="GO" id="GO:0006865">
    <property type="term" value="P:amino acid transport"/>
    <property type="evidence" value="ECO:0007669"/>
    <property type="project" value="UniProtKB-KW"/>
</dbReference>
<evidence type="ECO:0000256" key="6">
    <source>
        <dbReference type="ARBA" id="ARBA00022970"/>
    </source>
</evidence>
<reference evidence="11 12" key="1">
    <citation type="submission" date="2019-09" db="EMBL/GenBank/DDBJ databases">
        <title>Genome sequence of Clostridium sp. EA1.</title>
        <authorList>
            <person name="Poehlein A."/>
            <person name="Bengelsdorf F.R."/>
            <person name="Daniel R."/>
        </authorList>
    </citation>
    <scope>NUCLEOTIDE SEQUENCE [LARGE SCALE GENOMIC DNA]</scope>
    <source>
        <strain evidence="11 12">EA1</strain>
    </source>
</reference>
<keyword evidence="12" id="KW-1185">Reference proteome</keyword>
<dbReference type="PANTHER" id="PTHR30614">
    <property type="entry name" value="MEMBRANE COMPONENT OF AMINO ACID ABC TRANSPORTER"/>
    <property type="match status" value="1"/>
</dbReference>
<keyword evidence="6" id="KW-0029">Amino-acid transport</keyword>
<dbReference type="GO" id="GO:0043190">
    <property type="term" value="C:ATP-binding cassette (ABC) transporter complex"/>
    <property type="evidence" value="ECO:0007669"/>
    <property type="project" value="InterPro"/>
</dbReference>
<accession>A0A6N8I641</accession>
<feature type="transmembrane region" description="Helical" evidence="9">
    <location>
        <begin position="227"/>
        <end position="248"/>
    </location>
</feature>
<dbReference type="PROSITE" id="PS50928">
    <property type="entry name" value="ABC_TM1"/>
    <property type="match status" value="1"/>
</dbReference>
<name>A0A6N8I641_9FIRM</name>
<comment type="subcellular location">
    <subcellularLocation>
        <location evidence="1 9">Cell membrane</location>
        <topology evidence="1 9">Multi-pass membrane protein</topology>
    </subcellularLocation>
</comment>
<dbReference type="NCBIfam" id="TIGR01726">
    <property type="entry name" value="HEQRo_perm_3TM"/>
    <property type="match status" value="1"/>
</dbReference>
<dbReference type="EMBL" id="VWXL01000108">
    <property type="protein sequence ID" value="MVB12973.1"/>
    <property type="molecule type" value="Genomic_DNA"/>
</dbReference>